<accession>A0A853KA38</accession>
<dbReference type="PANTHER" id="PTHR43792:SF8">
    <property type="entry name" value="[RIBOSOMAL PROTEIN US5]-ALANINE N-ACETYLTRANSFERASE"/>
    <property type="match status" value="1"/>
</dbReference>
<keyword evidence="2" id="KW-0012">Acyltransferase</keyword>
<comment type="caution">
    <text evidence="5">The sequence shown here is derived from an EMBL/GenBank/DDBJ whole genome shotgun (WGS) entry which is preliminary data.</text>
</comment>
<evidence type="ECO:0000256" key="2">
    <source>
        <dbReference type="ARBA" id="ARBA00023315"/>
    </source>
</evidence>
<name>A0A853KA38_9BACL</name>
<feature type="domain" description="N-acetyltransferase" evidence="4">
    <location>
        <begin position="8"/>
        <end position="168"/>
    </location>
</feature>
<dbReference type="InterPro" id="IPR051531">
    <property type="entry name" value="N-acetyltransferase"/>
</dbReference>
<dbReference type="AlphaFoldDB" id="A0A853KA38"/>
<dbReference type="RefSeq" id="WP_067566170.1">
    <property type="nucleotide sequence ID" value="NZ_LSUQ01000045.1"/>
</dbReference>
<dbReference type="PROSITE" id="PS51186">
    <property type="entry name" value="GNAT"/>
    <property type="match status" value="1"/>
</dbReference>
<evidence type="ECO:0000259" key="4">
    <source>
        <dbReference type="PROSITE" id="PS51186"/>
    </source>
</evidence>
<evidence type="ECO:0000256" key="1">
    <source>
        <dbReference type="ARBA" id="ARBA00022679"/>
    </source>
</evidence>
<dbReference type="PANTHER" id="PTHR43792">
    <property type="entry name" value="GNAT FAMILY, PUTATIVE (AFU_ORTHOLOGUE AFUA_3G00765)-RELATED-RELATED"/>
    <property type="match status" value="1"/>
</dbReference>
<dbReference type="InterPro" id="IPR000182">
    <property type="entry name" value="GNAT_dom"/>
</dbReference>
<dbReference type="SUPFAM" id="SSF55729">
    <property type="entry name" value="Acyl-CoA N-acyltransferases (Nat)"/>
    <property type="match status" value="1"/>
</dbReference>
<dbReference type="GO" id="GO:0016747">
    <property type="term" value="F:acyltransferase activity, transferring groups other than amino-acyl groups"/>
    <property type="evidence" value="ECO:0007669"/>
    <property type="project" value="InterPro"/>
</dbReference>
<sequence>MRLYSDNLILRPFELEDAHIVGLLAGDYEIAKTTQNIPHPYPKGAAEAFIKRSHETTKEGTHHDFAIIRKHDNELVGAIALGITPRYKRAEMGYWTGKPYWGQGYMTEAARRLLKFGFEELDLNRIYAFAFTSNPASSKVMKKIGMTYEGTLVQHVLKWDQYHDLDAYGILSQTYQKLQG</sequence>
<evidence type="ECO:0000313" key="5">
    <source>
        <dbReference type="EMBL" id="OAG93214.1"/>
    </source>
</evidence>
<gene>
    <name evidence="5" type="ORF">AYW79_11785</name>
</gene>
<dbReference type="EMBL" id="LSUQ01000045">
    <property type="protein sequence ID" value="OAG93214.1"/>
    <property type="molecule type" value="Genomic_DNA"/>
</dbReference>
<evidence type="ECO:0000313" key="6">
    <source>
        <dbReference type="Proteomes" id="UP000077421"/>
    </source>
</evidence>
<organism evidence="5 6">
    <name type="scientific">Ferroacidibacillus organovorans</name>
    <dbReference type="NCBI Taxonomy" id="1765683"/>
    <lineage>
        <taxon>Bacteria</taxon>
        <taxon>Bacillati</taxon>
        <taxon>Bacillota</taxon>
        <taxon>Bacilli</taxon>
        <taxon>Bacillales</taxon>
        <taxon>Alicyclobacillaceae</taxon>
        <taxon>Ferroacidibacillus</taxon>
    </lineage>
</organism>
<dbReference type="Gene3D" id="3.40.630.30">
    <property type="match status" value="1"/>
</dbReference>
<dbReference type="OrthoDB" id="9798081at2"/>
<dbReference type="InterPro" id="IPR016181">
    <property type="entry name" value="Acyl_CoA_acyltransferase"/>
</dbReference>
<reference evidence="5 6" key="1">
    <citation type="submission" date="2016-02" db="EMBL/GenBank/DDBJ databases">
        <title>Draft genome sequence of Acidibacillus ferrooxidans SLC66.</title>
        <authorList>
            <person name="Oliveira G."/>
            <person name="Nancucheo I."/>
            <person name="Dall'Agnol H."/>
            <person name="Johnson B."/>
            <person name="Oliveira R."/>
            <person name="Nunes G.L."/>
            <person name="Tzotzos G."/>
            <person name="Orellana S.C."/>
            <person name="Salim A.C."/>
            <person name="Araujo F.M."/>
        </authorList>
    </citation>
    <scope>NUCLEOTIDE SEQUENCE [LARGE SCALE GENOMIC DNA]</scope>
    <source>
        <strain evidence="5 6">SLC66</strain>
    </source>
</reference>
<protein>
    <submittedName>
        <fullName evidence="5">Acetyltransferase</fullName>
    </submittedName>
</protein>
<dbReference type="Proteomes" id="UP000077421">
    <property type="component" value="Unassembled WGS sequence"/>
</dbReference>
<dbReference type="Pfam" id="PF13302">
    <property type="entry name" value="Acetyltransf_3"/>
    <property type="match status" value="1"/>
</dbReference>
<comment type="similarity">
    <text evidence="3">Belongs to the acetyltransferase family. RimJ subfamily.</text>
</comment>
<proteinExistence type="inferred from homology"/>
<evidence type="ECO:0000256" key="3">
    <source>
        <dbReference type="ARBA" id="ARBA00038502"/>
    </source>
</evidence>
<keyword evidence="1 5" id="KW-0808">Transferase</keyword>